<protein>
    <recommendedName>
        <fullName evidence="4">Lipoprotein</fullName>
    </recommendedName>
</protein>
<name>A0ABM7UG36_9LEPT</name>
<evidence type="ECO:0000313" key="2">
    <source>
        <dbReference type="EMBL" id="BDA77394.1"/>
    </source>
</evidence>
<gene>
    <name evidence="2" type="ORF">LPTSP3_g03240</name>
</gene>
<sequence>MNAKTKQRNRIWRKKTALTLFILTFCLNFAFQKIVDNEANCGVLGAPESACPYAFLDHGTHKDMDHSLGEEGEHEDHVCFSCPCNLQLSVSWDLNLYHIYINLNSLYYHIDEPVKKELPSLKGYFRPPRLSFS</sequence>
<evidence type="ECO:0008006" key="4">
    <source>
        <dbReference type="Google" id="ProtNLM"/>
    </source>
</evidence>
<dbReference type="RefSeq" id="WP_109021993.1">
    <property type="nucleotide sequence ID" value="NZ_AP025028.1"/>
</dbReference>
<accession>A0ABM7UG36</accession>
<feature type="signal peptide" evidence="1">
    <location>
        <begin position="1"/>
        <end position="30"/>
    </location>
</feature>
<evidence type="ECO:0000256" key="1">
    <source>
        <dbReference type="SAM" id="SignalP"/>
    </source>
</evidence>
<evidence type="ECO:0000313" key="3">
    <source>
        <dbReference type="Proteomes" id="UP000245263"/>
    </source>
</evidence>
<reference evidence="2 3" key="1">
    <citation type="submission" date="2021-08" db="EMBL/GenBank/DDBJ databases">
        <title>Complete genome sequence of Leptospira kobayashii strain E30.</title>
        <authorList>
            <person name="Nakao R."/>
            <person name="Nakamura S."/>
            <person name="Masuzawa T."/>
            <person name="Koizumi N."/>
        </authorList>
    </citation>
    <scope>NUCLEOTIDE SEQUENCE [LARGE SCALE GENOMIC DNA]</scope>
    <source>
        <strain evidence="2 3">E30</strain>
    </source>
</reference>
<dbReference type="EMBL" id="AP025028">
    <property type="protein sequence ID" value="BDA77394.1"/>
    <property type="molecule type" value="Genomic_DNA"/>
</dbReference>
<keyword evidence="3" id="KW-1185">Reference proteome</keyword>
<dbReference type="Proteomes" id="UP000245263">
    <property type="component" value="Chromosome 1"/>
</dbReference>
<feature type="chain" id="PRO_5045549896" description="Lipoprotein" evidence="1">
    <location>
        <begin position="31"/>
        <end position="133"/>
    </location>
</feature>
<keyword evidence="1" id="KW-0732">Signal</keyword>
<organism evidence="2 3">
    <name type="scientific">Leptospira kobayashii</name>
    <dbReference type="NCBI Taxonomy" id="1917830"/>
    <lineage>
        <taxon>Bacteria</taxon>
        <taxon>Pseudomonadati</taxon>
        <taxon>Spirochaetota</taxon>
        <taxon>Spirochaetia</taxon>
        <taxon>Leptospirales</taxon>
        <taxon>Leptospiraceae</taxon>
        <taxon>Leptospira</taxon>
    </lineage>
</organism>
<proteinExistence type="predicted"/>